<dbReference type="EMBL" id="CM017611">
    <property type="protein sequence ID" value="TYI39855.1"/>
    <property type="molecule type" value="Genomic_DNA"/>
</dbReference>
<evidence type="ECO:0000313" key="1">
    <source>
        <dbReference type="EMBL" id="TYI39855.1"/>
    </source>
</evidence>
<gene>
    <name evidence="1" type="ORF">ES332_A02G123700v1</name>
</gene>
<protein>
    <submittedName>
        <fullName evidence="1">Uncharacterized protein</fullName>
    </submittedName>
</protein>
<evidence type="ECO:0000313" key="2">
    <source>
        <dbReference type="Proteomes" id="UP000322667"/>
    </source>
</evidence>
<dbReference type="AlphaFoldDB" id="A0A5D2RJ84"/>
<sequence>MAMGEIFYKLNRVKFDVSNTSFISHLHQAIKVINFYFIFERLRVFHPLSARSTIVADFRWFSDLNGSAL</sequence>
<accession>A0A5D2RJ84</accession>
<name>A0A5D2RJ84_GOSTO</name>
<organism evidence="1 2">
    <name type="scientific">Gossypium tomentosum</name>
    <name type="common">Hawaiian cotton</name>
    <name type="synonym">Gossypium sandvicense</name>
    <dbReference type="NCBI Taxonomy" id="34277"/>
    <lineage>
        <taxon>Eukaryota</taxon>
        <taxon>Viridiplantae</taxon>
        <taxon>Streptophyta</taxon>
        <taxon>Embryophyta</taxon>
        <taxon>Tracheophyta</taxon>
        <taxon>Spermatophyta</taxon>
        <taxon>Magnoliopsida</taxon>
        <taxon>eudicotyledons</taxon>
        <taxon>Gunneridae</taxon>
        <taxon>Pentapetalae</taxon>
        <taxon>rosids</taxon>
        <taxon>malvids</taxon>
        <taxon>Malvales</taxon>
        <taxon>Malvaceae</taxon>
        <taxon>Malvoideae</taxon>
        <taxon>Gossypium</taxon>
    </lineage>
</organism>
<keyword evidence="2" id="KW-1185">Reference proteome</keyword>
<dbReference type="Proteomes" id="UP000322667">
    <property type="component" value="Chromosome A02"/>
</dbReference>
<proteinExistence type="predicted"/>
<reference evidence="1 2" key="1">
    <citation type="submission" date="2019-07" db="EMBL/GenBank/DDBJ databases">
        <title>WGS assembly of Gossypium tomentosum.</title>
        <authorList>
            <person name="Chen Z.J."/>
            <person name="Sreedasyam A."/>
            <person name="Ando A."/>
            <person name="Song Q."/>
            <person name="De L."/>
            <person name="Hulse-Kemp A."/>
            <person name="Ding M."/>
            <person name="Ye W."/>
            <person name="Kirkbride R."/>
            <person name="Jenkins J."/>
            <person name="Plott C."/>
            <person name="Lovell J."/>
            <person name="Lin Y.-M."/>
            <person name="Vaughn R."/>
            <person name="Liu B."/>
            <person name="Li W."/>
            <person name="Simpson S."/>
            <person name="Scheffler B."/>
            <person name="Saski C."/>
            <person name="Grover C."/>
            <person name="Hu G."/>
            <person name="Conover J."/>
            <person name="Carlson J."/>
            <person name="Shu S."/>
            <person name="Boston L."/>
            <person name="Williams M."/>
            <person name="Peterson D."/>
            <person name="Mcgee K."/>
            <person name="Jones D."/>
            <person name="Wendel J."/>
            <person name="Stelly D."/>
            <person name="Grimwood J."/>
            <person name="Schmutz J."/>
        </authorList>
    </citation>
    <scope>NUCLEOTIDE SEQUENCE [LARGE SCALE GENOMIC DNA]</scope>
    <source>
        <strain evidence="1">7179.01</strain>
    </source>
</reference>